<dbReference type="GO" id="GO:0005737">
    <property type="term" value="C:cytoplasm"/>
    <property type="evidence" value="ECO:0007669"/>
    <property type="project" value="UniProtKB-SubCell"/>
</dbReference>
<evidence type="ECO:0000256" key="8">
    <source>
        <dbReference type="ARBA" id="ARBA00023277"/>
    </source>
</evidence>
<dbReference type="NCBIfam" id="TIGR02009">
    <property type="entry name" value="PGMB-YQAB-SF"/>
    <property type="match status" value="1"/>
</dbReference>
<dbReference type="InterPro" id="IPR036412">
    <property type="entry name" value="HAD-like_sf"/>
</dbReference>
<feature type="binding site" evidence="13">
    <location>
        <position position="146"/>
    </location>
    <ligand>
        <name>substrate</name>
    </ligand>
</feature>
<comment type="similarity">
    <text evidence="2">Belongs to the HAD-like hydrolase superfamily. CbbY/CbbZ/Gph/YieH family.</text>
</comment>
<dbReference type="PANTHER" id="PTHR46193:SF18">
    <property type="entry name" value="HEXITOL PHOSPHATASE B"/>
    <property type="match status" value="1"/>
</dbReference>
<evidence type="ECO:0000256" key="14">
    <source>
        <dbReference type="PIRSR" id="PIRSR610972-3"/>
    </source>
</evidence>
<organism evidence="16 17">
    <name type="scientific">Thalassobacillus cyri</name>
    <dbReference type="NCBI Taxonomy" id="571932"/>
    <lineage>
        <taxon>Bacteria</taxon>
        <taxon>Bacillati</taxon>
        <taxon>Bacillota</taxon>
        <taxon>Bacilli</taxon>
        <taxon>Bacillales</taxon>
        <taxon>Bacillaceae</taxon>
        <taxon>Thalassobacillus</taxon>
    </lineage>
</organism>
<gene>
    <name evidence="16" type="ORF">SAMN05421743_12578</name>
</gene>
<keyword evidence="3" id="KW-0963">Cytoplasm</keyword>
<evidence type="ECO:0000256" key="11">
    <source>
        <dbReference type="ARBA" id="ARBA00044991"/>
    </source>
</evidence>
<evidence type="ECO:0000256" key="13">
    <source>
        <dbReference type="PIRSR" id="PIRSR610972-2"/>
    </source>
</evidence>
<evidence type="ECO:0000256" key="15">
    <source>
        <dbReference type="PIRSR" id="PIRSR610972-4"/>
    </source>
</evidence>
<evidence type="ECO:0000256" key="10">
    <source>
        <dbReference type="ARBA" id="ARBA00044968"/>
    </source>
</evidence>
<feature type="binding site" evidence="13">
    <location>
        <begin position="115"/>
        <end position="119"/>
    </location>
    <ligand>
        <name>substrate</name>
    </ligand>
</feature>
<feature type="binding site" evidence="14">
    <location>
        <position position="170"/>
    </location>
    <ligand>
        <name>Mg(2+)</name>
        <dbReference type="ChEBI" id="CHEBI:18420"/>
    </ligand>
</feature>
<evidence type="ECO:0000256" key="3">
    <source>
        <dbReference type="ARBA" id="ARBA00022490"/>
    </source>
</evidence>
<feature type="binding site" evidence="14">
    <location>
        <position position="171"/>
    </location>
    <ligand>
        <name>Mg(2+)</name>
        <dbReference type="ChEBI" id="CHEBI:18420"/>
    </ligand>
</feature>
<dbReference type="InterPro" id="IPR023198">
    <property type="entry name" value="PGP-like_dom2"/>
</dbReference>
<dbReference type="PANTHER" id="PTHR46193">
    <property type="entry name" value="6-PHOSPHOGLUCONATE PHOSPHATASE"/>
    <property type="match status" value="1"/>
</dbReference>
<dbReference type="Proteomes" id="UP000198584">
    <property type="component" value="Unassembled WGS sequence"/>
</dbReference>
<dbReference type="InterPro" id="IPR023214">
    <property type="entry name" value="HAD_sf"/>
</dbReference>
<dbReference type="SFLD" id="SFLDG01135">
    <property type="entry name" value="C1.5.6:_HAD__Beta-PGM__Phospha"/>
    <property type="match status" value="1"/>
</dbReference>
<accession>A0A1H4HDY8</accession>
<dbReference type="SFLD" id="SFLDS00003">
    <property type="entry name" value="Haloacid_Dehalogenase"/>
    <property type="match status" value="1"/>
</dbReference>
<dbReference type="Gene3D" id="3.40.50.1000">
    <property type="entry name" value="HAD superfamily/HAD-like"/>
    <property type="match status" value="1"/>
</dbReference>
<dbReference type="InterPro" id="IPR010976">
    <property type="entry name" value="B-phosphoglucomutase_hydrolase"/>
</dbReference>
<dbReference type="EMBL" id="FNQR01000025">
    <property type="protein sequence ID" value="SEB19268.1"/>
    <property type="molecule type" value="Genomic_DNA"/>
</dbReference>
<dbReference type="GO" id="GO:0008801">
    <property type="term" value="F:beta-phosphoglucomutase activity"/>
    <property type="evidence" value="ECO:0007669"/>
    <property type="project" value="UniProtKB-EC"/>
</dbReference>
<dbReference type="EC" id="5.4.2.6" evidence="10"/>
<dbReference type="Gene3D" id="1.10.150.240">
    <property type="entry name" value="Putative phosphatase, domain 2"/>
    <property type="match status" value="1"/>
</dbReference>
<evidence type="ECO:0000256" key="6">
    <source>
        <dbReference type="ARBA" id="ARBA00022842"/>
    </source>
</evidence>
<comment type="catalytic activity">
    <reaction evidence="9">
        <text>beta-D-glucose 1-phosphate = beta-D-glucose 6-phosphate</text>
        <dbReference type="Rhea" id="RHEA:20113"/>
        <dbReference type="ChEBI" id="CHEBI:57684"/>
        <dbReference type="ChEBI" id="CHEBI:58247"/>
        <dbReference type="EC" id="5.4.2.6"/>
    </reaction>
</comment>
<dbReference type="SFLD" id="SFLDG01129">
    <property type="entry name" value="C1.5:_HAD__Beta-PGM__Phosphata"/>
    <property type="match status" value="1"/>
</dbReference>
<feature type="active site" description="Proton donor/acceptor" evidence="12">
    <location>
        <position position="10"/>
    </location>
</feature>
<keyword evidence="5 14" id="KW-0479">Metal-binding</keyword>
<dbReference type="OrthoDB" id="9797743at2"/>
<evidence type="ECO:0000256" key="1">
    <source>
        <dbReference type="ARBA" id="ARBA00004496"/>
    </source>
</evidence>
<dbReference type="InterPro" id="IPR010972">
    <property type="entry name" value="Beta-PGM"/>
</dbReference>
<keyword evidence="7" id="KW-0413">Isomerase</keyword>
<feature type="binding site" evidence="14">
    <location>
        <position position="12"/>
    </location>
    <ligand>
        <name>Mg(2+)</name>
        <dbReference type="ChEBI" id="CHEBI:18420"/>
    </ligand>
</feature>
<reference evidence="17" key="1">
    <citation type="submission" date="2016-10" db="EMBL/GenBank/DDBJ databases">
        <authorList>
            <person name="Varghese N."/>
            <person name="Submissions S."/>
        </authorList>
    </citation>
    <scope>NUCLEOTIDE SEQUENCE [LARGE SCALE GENOMIC DNA]</scope>
    <source>
        <strain evidence="17">CCM7597</strain>
    </source>
</reference>
<feature type="binding site" evidence="13">
    <location>
        <begin position="10"/>
        <end position="12"/>
    </location>
    <ligand>
        <name>substrate</name>
    </ligand>
</feature>
<protein>
    <recommendedName>
        <fullName evidence="11">Beta-phosphoglucomutase</fullName>
        <ecNumber evidence="10">5.4.2.6</ecNumber>
    </recommendedName>
</protein>
<feature type="binding site" evidence="13">
    <location>
        <position position="77"/>
    </location>
    <ligand>
        <name>substrate</name>
    </ligand>
</feature>
<dbReference type="SUPFAM" id="SSF56784">
    <property type="entry name" value="HAD-like"/>
    <property type="match status" value="1"/>
</dbReference>
<feature type="site" description="Important for catalytic activity and assists the phosphoryl transfer reaction to Asp8 by balancing charge and orienting the reacting groups" evidence="15">
    <location>
        <position position="146"/>
    </location>
</feature>
<dbReference type="NCBIfam" id="TIGR01509">
    <property type="entry name" value="HAD-SF-IA-v3"/>
    <property type="match status" value="1"/>
</dbReference>
<keyword evidence="8" id="KW-0119">Carbohydrate metabolism</keyword>
<dbReference type="NCBIfam" id="TIGR01990">
    <property type="entry name" value="bPGM"/>
    <property type="match status" value="1"/>
</dbReference>
<evidence type="ECO:0000313" key="16">
    <source>
        <dbReference type="EMBL" id="SEB19268.1"/>
    </source>
</evidence>
<evidence type="ECO:0000256" key="2">
    <source>
        <dbReference type="ARBA" id="ARBA00006171"/>
    </source>
</evidence>
<dbReference type="STRING" id="571932.SAMN05421743_12578"/>
<name>A0A1H4HDY8_9BACI</name>
<dbReference type="GO" id="GO:0000287">
    <property type="term" value="F:magnesium ion binding"/>
    <property type="evidence" value="ECO:0007669"/>
    <property type="project" value="InterPro"/>
</dbReference>
<comment type="subcellular location">
    <subcellularLocation>
        <location evidence="1">Cytoplasm</location>
    </subcellularLocation>
</comment>
<feature type="binding site" evidence="14">
    <location>
        <position position="10"/>
    </location>
    <ligand>
        <name>Mg(2+)</name>
        <dbReference type="ChEBI" id="CHEBI:18420"/>
    </ligand>
</feature>
<dbReference type="CDD" id="cd02598">
    <property type="entry name" value="HAD_BPGM"/>
    <property type="match status" value="1"/>
</dbReference>
<dbReference type="GO" id="GO:0005975">
    <property type="term" value="P:carbohydrate metabolic process"/>
    <property type="evidence" value="ECO:0007669"/>
    <property type="project" value="InterPro"/>
</dbReference>
<sequence>MTEIKGILFDLDGVITDTAEYHYEAWKKLAEDIGISFDRDFNEKLKGVGRMESLDLILEHGGKELSGADKEYYASKKNDHYRTMISNITPNDLLPGILKFMEEIKLAGIKTALASSSKNAQPVIERLEITHLLDEVVDATKVERGKPDPEIFLKAAEQLNVSAAGCVGIEDAQAGVEAIKSADMFAVGVGQSLKKADWIVQDTTELNLKDLRERF</sequence>
<dbReference type="Pfam" id="PF00702">
    <property type="entry name" value="Hydrolase"/>
    <property type="match status" value="1"/>
</dbReference>
<dbReference type="InterPro" id="IPR051600">
    <property type="entry name" value="Beta-PGM-like"/>
</dbReference>
<dbReference type="AlphaFoldDB" id="A0A1H4HDY8"/>
<feature type="site" description="Important for catalytic activity and assists the phosphoryl transfer reaction to Asp8 by balancing charge and orienting the reacting groups" evidence="15">
    <location>
        <position position="115"/>
    </location>
</feature>
<keyword evidence="4" id="KW-0597">Phosphoprotein</keyword>
<evidence type="ECO:0000256" key="5">
    <source>
        <dbReference type="ARBA" id="ARBA00022723"/>
    </source>
</evidence>
<feature type="active site" description="Proton donor/acceptor" evidence="12">
    <location>
        <position position="12"/>
    </location>
</feature>
<keyword evidence="17" id="KW-1185">Reference proteome</keyword>
<evidence type="ECO:0000256" key="9">
    <source>
        <dbReference type="ARBA" id="ARBA00044926"/>
    </source>
</evidence>
<proteinExistence type="inferred from homology"/>
<feature type="binding site" evidence="13">
    <location>
        <begin position="45"/>
        <end position="50"/>
    </location>
    <ligand>
        <name>substrate</name>
    </ligand>
</feature>
<dbReference type="InterPro" id="IPR006439">
    <property type="entry name" value="HAD-SF_hydro_IA"/>
</dbReference>
<dbReference type="FunFam" id="1.10.150.240:FF:000010">
    <property type="entry name" value="Beta-phosphoglucomutase"/>
    <property type="match status" value="1"/>
</dbReference>
<feature type="binding site" evidence="13">
    <location>
        <position position="26"/>
    </location>
    <ligand>
        <name>substrate</name>
    </ligand>
</feature>
<comment type="cofactor">
    <cofactor evidence="14">
        <name>Mg(2+)</name>
        <dbReference type="ChEBI" id="CHEBI:18420"/>
    </cofactor>
    <text evidence="14">Binds 2 magnesium ions per subunit.</text>
</comment>
<evidence type="ECO:0000256" key="4">
    <source>
        <dbReference type="ARBA" id="ARBA00022553"/>
    </source>
</evidence>
<dbReference type="RefSeq" id="WP_093046767.1">
    <property type="nucleotide sequence ID" value="NZ_FNQR01000025.1"/>
</dbReference>
<keyword evidence="6 14" id="KW-0460">Magnesium</keyword>
<feature type="binding site" evidence="13">
    <location>
        <position position="53"/>
    </location>
    <ligand>
        <name>substrate</name>
    </ligand>
</feature>
<dbReference type="SFLD" id="SFLDF00046">
    <property type="entry name" value="beta-phosphoglucomutase"/>
    <property type="match status" value="1"/>
</dbReference>
<evidence type="ECO:0000313" key="17">
    <source>
        <dbReference type="Proteomes" id="UP000198584"/>
    </source>
</evidence>
<evidence type="ECO:0000256" key="7">
    <source>
        <dbReference type="ARBA" id="ARBA00023235"/>
    </source>
</evidence>
<evidence type="ECO:0000256" key="12">
    <source>
        <dbReference type="PIRSR" id="PIRSR610972-1"/>
    </source>
</evidence>